<keyword evidence="4" id="KW-0378">Hydrolase</keyword>
<organism evidence="7">
    <name type="scientific">Zea mays</name>
    <name type="common">Maize</name>
    <dbReference type="NCBI Taxonomy" id="4577"/>
    <lineage>
        <taxon>Eukaryota</taxon>
        <taxon>Viridiplantae</taxon>
        <taxon>Streptophyta</taxon>
        <taxon>Embryophyta</taxon>
        <taxon>Tracheophyta</taxon>
        <taxon>Spermatophyta</taxon>
        <taxon>Magnoliopsida</taxon>
        <taxon>Liliopsida</taxon>
        <taxon>Poales</taxon>
        <taxon>Poaceae</taxon>
        <taxon>PACMAD clade</taxon>
        <taxon>Panicoideae</taxon>
        <taxon>Andropogonodae</taxon>
        <taxon>Andropogoneae</taxon>
        <taxon>Tripsacinae</taxon>
        <taxon>Zea</taxon>
    </lineage>
</organism>
<dbReference type="AlphaFoldDB" id="A0A1D6IYN8"/>
<dbReference type="PANTHER" id="PTHR31321">
    <property type="entry name" value="ACYL-COA THIOESTER HYDROLASE YBHC-RELATED"/>
    <property type="match status" value="1"/>
</dbReference>
<dbReference type="PANTHER" id="PTHR31321:SF33">
    <property type="entry name" value="PECTINESTERASE 8-RELATED"/>
    <property type="match status" value="1"/>
</dbReference>
<proteinExistence type="inferred from homology"/>
<keyword evidence="5" id="KW-0063">Aspartyl esterase</keyword>
<dbReference type="FunFam" id="2.160.20.10:FF:000156">
    <property type="entry name" value="Pectinesterase"/>
    <property type="match status" value="1"/>
</dbReference>
<evidence type="ECO:0000256" key="5">
    <source>
        <dbReference type="ARBA" id="ARBA00023085"/>
    </source>
</evidence>
<dbReference type="SMR" id="A0A1D6IYN8"/>
<reference evidence="7" key="1">
    <citation type="submission" date="2015-12" db="EMBL/GenBank/DDBJ databases">
        <title>Update maize B73 reference genome by single molecule sequencing technologies.</title>
        <authorList>
            <consortium name="Maize Genome Sequencing Project"/>
            <person name="Ware D."/>
        </authorList>
    </citation>
    <scope>NUCLEOTIDE SEQUENCE</scope>
    <source>
        <tissue evidence="7">Seedling</tissue>
    </source>
</reference>
<accession>A0A1D6IYN8</accession>
<dbReference type="EC" id="3.1.1.11" evidence="3"/>
<evidence type="ECO:0000256" key="4">
    <source>
        <dbReference type="ARBA" id="ARBA00022801"/>
    </source>
</evidence>
<dbReference type="Gene3D" id="2.160.20.10">
    <property type="entry name" value="Single-stranded right-handed beta-helix, Pectin lyase-like"/>
    <property type="match status" value="2"/>
</dbReference>
<dbReference type="UniPathway" id="UPA00545">
    <property type="reaction ID" value="UER00823"/>
</dbReference>
<feature type="domain" description="Pectinesterase catalytic" evidence="6">
    <location>
        <begin position="90"/>
        <end position="204"/>
    </location>
</feature>
<dbReference type="STRING" id="4577.A0A1D6IYN8"/>
<feature type="domain" description="Pectinesterase catalytic" evidence="6">
    <location>
        <begin position="215"/>
        <end position="326"/>
    </location>
</feature>
<evidence type="ECO:0000256" key="3">
    <source>
        <dbReference type="ARBA" id="ARBA00013229"/>
    </source>
</evidence>
<dbReference type="OMA" id="DEWIPEL"/>
<dbReference type="Pfam" id="PF01095">
    <property type="entry name" value="Pectinesterase"/>
    <property type="match status" value="2"/>
</dbReference>
<gene>
    <name evidence="7" type="ORF">ZEAMMB73_Zm00001d024308</name>
</gene>
<dbReference type="EMBL" id="CM000786">
    <property type="protein sequence ID" value="AQK40987.1"/>
    <property type="molecule type" value="Genomic_DNA"/>
</dbReference>
<dbReference type="GO" id="GO:0042545">
    <property type="term" value="P:cell wall modification"/>
    <property type="evidence" value="ECO:0007669"/>
    <property type="project" value="InterPro"/>
</dbReference>
<evidence type="ECO:0000256" key="1">
    <source>
        <dbReference type="ARBA" id="ARBA00005184"/>
    </source>
</evidence>
<dbReference type="InterPro" id="IPR000070">
    <property type="entry name" value="Pectinesterase_cat"/>
</dbReference>
<name>A0A1D6IYN8_MAIZE</name>
<dbReference type="ExpressionAtlas" id="A0A1D6IYN8">
    <property type="expression patterns" value="baseline and differential"/>
</dbReference>
<sequence length="339" mass="36825">MSAKTIVAAAAAAFLFYTHLYFPTAAHLYSSTTPLAGTLFDLTMPPPLYPLSADSTSIHHQYGCRYNPLCDDFPPDFPPADTPALSIFCVDPNGCCDFTTVQAAVNAVPNHSSKRNVVWINRGIYFEKVTVPASKPNITFQGQGFHLTAIAWNDTAKSANGTFYSASVSVFASGFIGKNISFINVAPIPRPGAVDAQAVAIRINDPVPSGQRSITGSVTAHARESEDDNTGYSFVNCSIGGTGSIWLGRAWRPYSRVIFAYTSMSDIIASEGWNDWNDQTRDQTVFYGEYKCTGDGANLADRVPYAQKLSDVQVLPYLNTSFIDGDQWLKPYCDSLISA</sequence>
<dbReference type="InParanoid" id="A0A1D6IYN8"/>
<dbReference type="InterPro" id="IPR012334">
    <property type="entry name" value="Pectin_lyas_fold"/>
</dbReference>
<dbReference type="SUPFAM" id="SSF51126">
    <property type="entry name" value="Pectin lyase-like"/>
    <property type="match status" value="1"/>
</dbReference>
<evidence type="ECO:0000313" key="7">
    <source>
        <dbReference type="EMBL" id="AQK40987.1"/>
    </source>
</evidence>
<comment type="pathway">
    <text evidence="1">Glycan metabolism; pectin degradation; 2-dehydro-3-deoxy-D-gluconate from pectin: step 1/5.</text>
</comment>
<evidence type="ECO:0000256" key="2">
    <source>
        <dbReference type="ARBA" id="ARBA00008891"/>
    </source>
</evidence>
<protein>
    <recommendedName>
        <fullName evidence="3">pectinesterase</fullName>
        <ecNumber evidence="3">3.1.1.11</ecNumber>
    </recommendedName>
</protein>
<comment type="similarity">
    <text evidence="2">Belongs to the pectinesterase family.</text>
</comment>
<dbReference type="FunCoup" id="A0A1D6IYN8">
    <property type="interactions" value="48"/>
</dbReference>
<dbReference type="InterPro" id="IPR011050">
    <property type="entry name" value="Pectin_lyase_fold/virulence"/>
</dbReference>
<evidence type="ECO:0000259" key="6">
    <source>
        <dbReference type="Pfam" id="PF01095"/>
    </source>
</evidence>
<dbReference type="GO" id="GO:0030599">
    <property type="term" value="F:pectinesterase activity"/>
    <property type="evidence" value="ECO:0007669"/>
    <property type="project" value="UniProtKB-EC"/>
</dbReference>
<dbReference type="GO" id="GO:0045490">
    <property type="term" value="P:pectin catabolic process"/>
    <property type="evidence" value="ECO:0007669"/>
    <property type="project" value="UniProtKB-UniPathway"/>
</dbReference>